<proteinExistence type="predicted"/>
<name>A0ABQ4YPF9_9ASTR</name>
<protein>
    <recommendedName>
        <fullName evidence="3">Transmembrane protein</fullName>
    </recommendedName>
</protein>
<reference evidence="1" key="1">
    <citation type="journal article" date="2022" name="Int. J. Mol. Sci.">
        <title>Draft Genome of Tanacetum Coccineum: Genomic Comparison of Closely Related Tanacetum-Family Plants.</title>
        <authorList>
            <person name="Yamashiro T."/>
            <person name="Shiraishi A."/>
            <person name="Nakayama K."/>
            <person name="Satake H."/>
        </authorList>
    </citation>
    <scope>NUCLEOTIDE SEQUENCE</scope>
</reference>
<evidence type="ECO:0000313" key="2">
    <source>
        <dbReference type="Proteomes" id="UP001151760"/>
    </source>
</evidence>
<organism evidence="1 2">
    <name type="scientific">Tanacetum coccineum</name>
    <dbReference type="NCBI Taxonomy" id="301880"/>
    <lineage>
        <taxon>Eukaryota</taxon>
        <taxon>Viridiplantae</taxon>
        <taxon>Streptophyta</taxon>
        <taxon>Embryophyta</taxon>
        <taxon>Tracheophyta</taxon>
        <taxon>Spermatophyta</taxon>
        <taxon>Magnoliopsida</taxon>
        <taxon>eudicotyledons</taxon>
        <taxon>Gunneridae</taxon>
        <taxon>Pentapetalae</taxon>
        <taxon>asterids</taxon>
        <taxon>campanulids</taxon>
        <taxon>Asterales</taxon>
        <taxon>Asteraceae</taxon>
        <taxon>Asteroideae</taxon>
        <taxon>Anthemideae</taxon>
        <taxon>Anthemidinae</taxon>
        <taxon>Tanacetum</taxon>
    </lineage>
</organism>
<sequence>MRVVVFRVNVVNGGFYSEWMLMNFLCIRGGGDGVGYGVVVVEVASAGSVACGVLGVSKLVGVDPNRINLA</sequence>
<keyword evidence="2" id="KW-1185">Reference proteome</keyword>
<gene>
    <name evidence="1" type="ORF">Tco_0729222</name>
</gene>
<comment type="caution">
    <text evidence="1">The sequence shown here is derived from an EMBL/GenBank/DDBJ whole genome shotgun (WGS) entry which is preliminary data.</text>
</comment>
<evidence type="ECO:0008006" key="3">
    <source>
        <dbReference type="Google" id="ProtNLM"/>
    </source>
</evidence>
<accession>A0ABQ4YPF9</accession>
<dbReference type="EMBL" id="BQNB010010591">
    <property type="protein sequence ID" value="GJS79341.1"/>
    <property type="molecule type" value="Genomic_DNA"/>
</dbReference>
<reference evidence="1" key="2">
    <citation type="submission" date="2022-01" db="EMBL/GenBank/DDBJ databases">
        <authorList>
            <person name="Yamashiro T."/>
            <person name="Shiraishi A."/>
            <person name="Satake H."/>
            <person name="Nakayama K."/>
        </authorList>
    </citation>
    <scope>NUCLEOTIDE SEQUENCE</scope>
</reference>
<dbReference type="Proteomes" id="UP001151760">
    <property type="component" value="Unassembled WGS sequence"/>
</dbReference>
<evidence type="ECO:0000313" key="1">
    <source>
        <dbReference type="EMBL" id="GJS79341.1"/>
    </source>
</evidence>